<dbReference type="AlphaFoldDB" id="A0AAE5C9X1"/>
<gene>
    <name evidence="2" type="ORF">GWO12_12615</name>
</gene>
<dbReference type="Proteomes" id="UP000702544">
    <property type="component" value="Unassembled WGS sequence"/>
</dbReference>
<keyword evidence="1" id="KW-0732">Signal</keyword>
<name>A0AAE5C9X1_9BACT</name>
<reference evidence="2 3" key="1">
    <citation type="submission" date="2020-01" db="EMBL/GenBank/DDBJ databases">
        <title>Genomes assembled from Gulf of Kutch pelagic sediment metagenomes.</title>
        <authorList>
            <person name="Chandrashekar M."/>
            <person name="Mahajan M.S."/>
            <person name="Dave K.J."/>
            <person name="Vatsa P."/>
            <person name="Nathani N.M."/>
        </authorList>
    </citation>
    <scope>NUCLEOTIDE SEQUENCE [LARGE SCALE GENOMIC DNA]</scope>
    <source>
        <strain evidence="2">KS3-K002</strain>
    </source>
</reference>
<evidence type="ECO:0000256" key="1">
    <source>
        <dbReference type="SAM" id="SignalP"/>
    </source>
</evidence>
<dbReference type="EMBL" id="JAACAK010000108">
    <property type="protein sequence ID" value="NIR75931.1"/>
    <property type="molecule type" value="Genomic_DNA"/>
</dbReference>
<evidence type="ECO:0000313" key="2">
    <source>
        <dbReference type="EMBL" id="NIR75931.1"/>
    </source>
</evidence>
<accession>A0AAE5C9X1</accession>
<evidence type="ECO:0000313" key="3">
    <source>
        <dbReference type="Proteomes" id="UP000702544"/>
    </source>
</evidence>
<protein>
    <submittedName>
        <fullName evidence="2">Uncharacterized protein</fullName>
    </submittedName>
</protein>
<proteinExistence type="predicted"/>
<comment type="caution">
    <text evidence="2">The sequence shown here is derived from an EMBL/GenBank/DDBJ whole genome shotgun (WGS) entry which is preliminary data.</text>
</comment>
<dbReference type="PROSITE" id="PS51257">
    <property type="entry name" value="PROKAR_LIPOPROTEIN"/>
    <property type="match status" value="1"/>
</dbReference>
<dbReference type="SUPFAM" id="SSF63829">
    <property type="entry name" value="Calcium-dependent phosphotriesterase"/>
    <property type="match status" value="1"/>
</dbReference>
<feature type="chain" id="PRO_5042123716" evidence="1">
    <location>
        <begin position="21"/>
        <end position="331"/>
    </location>
</feature>
<organism evidence="2 3">
    <name type="scientific">Candidatus Kutchimonas denitrificans</name>
    <dbReference type="NCBI Taxonomy" id="3056748"/>
    <lineage>
        <taxon>Bacteria</taxon>
        <taxon>Pseudomonadati</taxon>
        <taxon>Gemmatimonadota</taxon>
        <taxon>Gemmatimonadia</taxon>
        <taxon>Candidatus Palauibacterales</taxon>
        <taxon>Candidatus Palauibacteraceae</taxon>
        <taxon>Candidatus Kutchimonas</taxon>
    </lineage>
</organism>
<sequence length="331" mass="35730">MRYRFSRISLLFVVAVAACGDENATGTAEPTWEVGDVEEVASNIAPGGLTGVASTDDFFFLNIYGGPLMRVSHSGTQLEEVLPFHTTAFDRYELVLGGNNDVYWSNGLIGGGEPGEIRRSSLDAAVGDLWTLAGLQDPANLQIVNGFLYFTSDLQAIGRVDLNGTSFDTLHLTSTKTMAAMAVSPQGDLYFAHCPGCPTTRETKVEMLSAAGGAPVELNHRLGPATLAMRIRGNTLYVLDEDLVYSMPIGGGPITEIVELQLGDALDFVDVSEIGIFWVSSFPAFGIRVATLDGSVIENIGNGFPVHRSGALIYWFNKDRTLRRRTVRLAE</sequence>
<feature type="signal peptide" evidence="1">
    <location>
        <begin position="1"/>
        <end position="20"/>
    </location>
</feature>